<evidence type="ECO:0000259" key="1">
    <source>
        <dbReference type="Pfam" id="PF06985"/>
    </source>
</evidence>
<sequence length="728" mass="83179">MGSEFGIADNARCRWGCEVSRLCYMWRLACKQPRLLAHHSSFRPAYLLDDISSKHRDTMSTTATFFGTVQLCTSCQLFQWPQLPIADGPDYKPDPPDKTFLLLEESAAAGCTLCQLFWCCIINSQEVAKRQTVRFLFDASLSIDVGVRHGGSFYISLRVEGMSVDSWSCINFIPLEADQWKGSEILEERQVKRFSPGTIFDDLGELVNNQILPWMKNCHEQQEDHSHCGPSSDSRIFPARLIDVGEGEDDLIRLIETGHKSVTNPYLILSYCWGQSNESAKTTRDNLESRLCRFSTTTLPKTIRDAIILTRMMGFRYLWVDAMCIIQATEDDPGDFELEAMRMREYYVNAECCIAASLARDSSEGFLTERPLGRFPVPRIASKLSSSITSQSVLLRGEEFEMYLKKALSASPLMERGWYLQELMLSRRILHWTLNGLYLECQSSNFIEGGLQKLIRYSNEPRQVLAVPDDEILAYTGWYQLIEAYSSKQLSYERDRLYAIHGIASLLVQRCGAEYFHGVFRSSIAQGLAWSYVGDDLMEVDNLDLRIRAPKHVGTQFPTWSWASNCPVYFHELEDVGLVRDDHPQRPPLFPVHPGNMSLTEGIDSRLYIRAPLIAFSLQRINNQLIVSTKDRRGKRINGQAHGSLDAQRSNQDDTLYDSFLTGLDEGIDILWLTLGLNADHDDWYWYIGLLVRRQGGTLYQRYGLLKINWSTDDVEDLFNTVEEIILE</sequence>
<dbReference type="PANTHER" id="PTHR33112">
    <property type="entry name" value="DOMAIN PROTEIN, PUTATIVE-RELATED"/>
    <property type="match status" value="1"/>
</dbReference>
<dbReference type="AlphaFoldDB" id="A0AAD9AXW3"/>
<name>A0AAD9AXW3_9PEZI</name>
<gene>
    <name evidence="2" type="ORF">CCHR01_00885</name>
</gene>
<keyword evidence="3" id="KW-1185">Reference proteome</keyword>
<protein>
    <recommendedName>
        <fullName evidence="1">Heterokaryon incompatibility domain-containing protein</fullName>
    </recommendedName>
</protein>
<organism evidence="2 3">
    <name type="scientific">Colletotrichum chrysophilum</name>
    <dbReference type="NCBI Taxonomy" id="1836956"/>
    <lineage>
        <taxon>Eukaryota</taxon>
        <taxon>Fungi</taxon>
        <taxon>Dikarya</taxon>
        <taxon>Ascomycota</taxon>
        <taxon>Pezizomycotina</taxon>
        <taxon>Sordariomycetes</taxon>
        <taxon>Hypocreomycetidae</taxon>
        <taxon>Glomerellales</taxon>
        <taxon>Glomerellaceae</taxon>
        <taxon>Colletotrichum</taxon>
        <taxon>Colletotrichum gloeosporioides species complex</taxon>
    </lineage>
</organism>
<dbReference type="Proteomes" id="UP001243330">
    <property type="component" value="Unassembled WGS sequence"/>
</dbReference>
<evidence type="ECO:0000313" key="2">
    <source>
        <dbReference type="EMBL" id="KAK1856506.1"/>
    </source>
</evidence>
<dbReference type="EMBL" id="JAQOWY010000008">
    <property type="protein sequence ID" value="KAK1856506.1"/>
    <property type="molecule type" value="Genomic_DNA"/>
</dbReference>
<dbReference type="PANTHER" id="PTHR33112:SF10">
    <property type="entry name" value="TOL"/>
    <property type="match status" value="1"/>
</dbReference>
<feature type="domain" description="Heterokaryon incompatibility" evidence="1">
    <location>
        <begin position="266"/>
        <end position="422"/>
    </location>
</feature>
<accession>A0AAD9AXW3</accession>
<reference evidence="2" key="1">
    <citation type="submission" date="2023-01" db="EMBL/GenBank/DDBJ databases">
        <title>Colletotrichum chrysophilum M932 genome sequence.</title>
        <authorList>
            <person name="Baroncelli R."/>
        </authorList>
    </citation>
    <scope>NUCLEOTIDE SEQUENCE</scope>
    <source>
        <strain evidence="2">M932</strain>
    </source>
</reference>
<comment type="caution">
    <text evidence="2">The sequence shown here is derived from an EMBL/GenBank/DDBJ whole genome shotgun (WGS) entry which is preliminary data.</text>
</comment>
<evidence type="ECO:0000313" key="3">
    <source>
        <dbReference type="Proteomes" id="UP001243330"/>
    </source>
</evidence>
<dbReference type="Pfam" id="PF06985">
    <property type="entry name" value="HET"/>
    <property type="match status" value="1"/>
</dbReference>
<dbReference type="InterPro" id="IPR010730">
    <property type="entry name" value="HET"/>
</dbReference>
<proteinExistence type="predicted"/>